<keyword evidence="3 7" id="KW-0812">Transmembrane</keyword>
<comment type="similarity">
    <text evidence="2">Belongs to the peptidase S54 family.</text>
</comment>
<keyword evidence="12" id="KW-1185">Reference proteome</keyword>
<dbReference type="GeneID" id="66125335"/>
<dbReference type="Gene3D" id="1.20.1540.10">
    <property type="entry name" value="Rhomboid-like"/>
    <property type="match status" value="1"/>
</dbReference>
<name>A0AAN6DKG0_PICAN</name>
<keyword evidence="4" id="KW-0378">Hydrolase</keyword>
<evidence type="ECO:0000256" key="5">
    <source>
        <dbReference type="ARBA" id="ARBA00022989"/>
    </source>
</evidence>
<dbReference type="GO" id="GO:0006465">
    <property type="term" value="P:signal peptide processing"/>
    <property type="evidence" value="ECO:0007669"/>
    <property type="project" value="TreeGrafter"/>
</dbReference>
<organism evidence="9 11">
    <name type="scientific">Pichia angusta</name>
    <name type="common">Yeast</name>
    <name type="synonym">Hansenula polymorpha</name>
    <dbReference type="NCBI Taxonomy" id="870730"/>
    <lineage>
        <taxon>Eukaryota</taxon>
        <taxon>Fungi</taxon>
        <taxon>Dikarya</taxon>
        <taxon>Ascomycota</taxon>
        <taxon>Saccharomycotina</taxon>
        <taxon>Pichiomycetes</taxon>
        <taxon>Pichiales</taxon>
        <taxon>Pichiaceae</taxon>
        <taxon>Ogataea</taxon>
    </lineage>
</organism>
<dbReference type="FunFam" id="1.20.1540.10:FF:000012">
    <property type="entry name" value="Rhomboid family protein"/>
    <property type="match status" value="1"/>
</dbReference>
<feature type="transmembrane region" description="Helical" evidence="7">
    <location>
        <begin position="165"/>
        <end position="186"/>
    </location>
</feature>
<dbReference type="Proteomes" id="UP001196530">
    <property type="component" value="Unassembled WGS sequence"/>
</dbReference>
<dbReference type="SUPFAM" id="SSF144091">
    <property type="entry name" value="Rhomboid-like"/>
    <property type="match status" value="1"/>
</dbReference>
<dbReference type="InterPro" id="IPR022764">
    <property type="entry name" value="Peptidase_S54_rhomboid_dom"/>
</dbReference>
<evidence type="ECO:0000256" key="2">
    <source>
        <dbReference type="ARBA" id="ARBA00009045"/>
    </source>
</evidence>
<proteinExistence type="inferred from homology"/>
<dbReference type="GO" id="GO:0016020">
    <property type="term" value="C:membrane"/>
    <property type="evidence" value="ECO:0007669"/>
    <property type="project" value="UniProtKB-SubCell"/>
</dbReference>
<evidence type="ECO:0000256" key="3">
    <source>
        <dbReference type="ARBA" id="ARBA00022692"/>
    </source>
</evidence>
<dbReference type="Pfam" id="PF01694">
    <property type="entry name" value="Rhomboid"/>
    <property type="match status" value="1"/>
</dbReference>
<evidence type="ECO:0000313" key="11">
    <source>
        <dbReference type="Proteomes" id="UP001196530"/>
    </source>
</evidence>
<evidence type="ECO:0000256" key="7">
    <source>
        <dbReference type="SAM" id="Phobius"/>
    </source>
</evidence>
<feature type="transmembrane region" description="Helical" evidence="7">
    <location>
        <begin position="106"/>
        <end position="124"/>
    </location>
</feature>
<dbReference type="EMBL" id="JAHLUX010000002">
    <property type="protein sequence ID" value="KAG7821200.1"/>
    <property type="molecule type" value="Genomic_DNA"/>
</dbReference>
<dbReference type="PANTHER" id="PTHR43731">
    <property type="entry name" value="RHOMBOID PROTEASE"/>
    <property type="match status" value="1"/>
</dbReference>
<evidence type="ECO:0000256" key="4">
    <source>
        <dbReference type="ARBA" id="ARBA00022801"/>
    </source>
</evidence>
<protein>
    <recommendedName>
        <fullName evidence="8">Peptidase S54 rhomboid domain-containing protein</fullName>
    </recommendedName>
</protein>
<feature type="transmembrane region" description="Helical" evidence="7">
    <location>
        <begin position="75"/>
        <end position="94"/>
    </location>
</feature>
<evidence type="ECO:0000313" key="12">
    <source>
        <dbReference type="Proteomes" id="UP001197328"/>
    </source>
</evidence>
<reference evidence="9 12" key="1">
    <citation type="journal article" date="2021" name="G3 (Bethesda)">
        <title>Genomic diversity, chromosomal rearrangements, and interspecies hybridization in the ogataea polymorpha species complex.</title>
        <authorList>
            <person name="Hanson S.J."/>
            <person name="Cinneide E.O."/>
            <person name="Salzberg L.I."/>
            <person name="Wolfe K.H."/>
            <person name="McGowan J."/>
            <person name="Fitzpatrick D.A."/>
            <person name="Matlin K."/>
        </authorList>
    </citation>
    <scope>NUCLEOTIDE SEQUENCE</scope>
    <source>
        <strain evidence="10">51-138</strain>
        <strain evidence="9">61-244</strain>
    </source>
</reference>
<comment type="subcellular location">
    <subcellularLocation>
        <location evidence="1">Membrane</location>
        <topology evidence="1">Multi-pass membrane protein</topology>
    </subcellularLocation>
</comment>
<dbReference type="RefSeq" id="XP_043061743.1">
    <property type="nucleotide sequence ID" value="XM_043201632.1"/>
</dbReference>
<dbReference type="PANTHER" id="PTHR43731:SF14">
    <property type="entry name" value="PRESENILIN-ASSOCIATED RHOMBOID-LIKE PROTEIN, MITOCHONDRIAL"/>
    <property type="match status" value="1"/>
</dbReference>
<dbReference type="AlphaFoldDB" id="A0AAN6DKG0"/>
<sequence>MFKLLLANKSPINWSRRSFFTAGLQKTVFQNSFFTRPWQLTSKTSQFRNYATHKELSYRLRGLGNPKVSGSLVKSLIFTVGFSAGCYVATPYLFNHTPLSYFKRHPIHLLYGLIGVNVGIFLLWRAQTASLRTMKVLNKYFLLERGSSRLSEWSLLWSGFSHQDFAHLLMNMLCLYSFGTTMLQVLGVVNFTSLYLISGVASSFASILFSTITRSYGMSLGASGAISAIFAAFATIFPKAGISLFFLPLPGGALVALLGFTAYNILGCFYRWGGLDYAAHLGGTLLGFLYAKYLQQKRRYR</sequence>
<evidence type="ECO:0000256" key="1">
    <source>
        <dbReference type="ARBA" id="ARBA00004141"/>
    </source>
</evidence>
<feature type="transmembrane region" description="Helical" evidence="7">
    <location>
        <begin position="244"/>
        <end position="265"/>
    </location>
</feature>
<evidence type="ECO:0000313" key="9">
    <source>
        <dbReference type="EMBL" id="KAG7821200.1"/>
    </source>
</evidence>
<accession>A0AAN6DKG0</accession>
<gene>
    <name evidence="9" type="ORF">KL928_001284</name>
    <name evidence="10" type="ORF">KL940_000155</name>
</gene>
<dbReference type="GO" id="GO:0004252">
    <property type="term" value="F:serine-type endopeptidase activity"/>
    <property type="evidence" value="ECO:0007669"/>
    <property type="project" value="InterPro"/>
</dbReference>
<evidence type="ECO:0000259" key="8">
    <source>
        <dbReference type="Pfam" id="PF01694"/>
    </source>
</evidence>
<feature type="domain" description="Peptidase S54 rhomboid" evidence="8">
    <location>
        <begin position="153"/>
        <end position="294"/>
    </location>
</feature>
<dbReference type="EMBL" id="JAHLVD010000001">
    <property type="protein sequence ID" value="KAG7852454.1"/>
    <property type="molecule type" value="Genomic_DNA"/>
</dbReference>
<dbReference type="Proteomes" id="UP001197328">
    <property type="component" value="Unassembled WGS sequence"/>
</dbReference>
<keyword evidence="6 7" id="KW-0472">Membrane</keyword>
<feature type="transmembrane region" description="Helical" evidence="7">
    <location>
        <begin position="277"/>
        <end position="294"/>
    </location>
</feature>
<comment type="caution">
    <text evidence="9">The sequence shown here is derived from an EMBL/GenBank/DDBJ whole genome shotgun (WGS) entry which is preliminary data.</text>
</comment>
<evidence type="ECO:0000313" key="10">
    <source>
        <dbReference type="EMBL" id="KAG7852454.1"/>
    </source>
</evidence>
<feature type="transmembrane region" description="Helical" evidence="7">
    <location>
        <begin position="218"/>
        <end position="237"/>
    </location>
</feature>
<dbReference type="InterPro" id="IPR035952">
    <property type="entry name" value="Rhomboid-like_sf"/>
</dbReference>
<evidence type="ECO:0000256" key="6">
    <source>
        <dbReference type="ARBA" id="ARBA00023136"/>
    </source>
</evidence>
<dbReference type="InterPro" id="IPR050925">
    <property type="entry name" value="Rhomboid_protease_S54"/>
</dbReference>
<keyword evidence="5 7" id="KW-1133">Transmembrane helix</keyword>